<keyword evidence="1" id="KW-0812">Transmembrane</keyword>
<evidence type="ECO:0000313" key="3">
    <source>
        <dbReference type="Proteomes" id="UP000242367"/>
    </source>
</evidence>
<name>A0A2P4UFS8_9ACTN</name>
<dbReference type="AlphaFoldDB" id="A0A2P4UFS8"/>
<gene>
    <name evidence="2" type="ORF">BTM25_25430</name>
</gene>
<keyword evidence="1" id="KW-0472">Membrane</keyword>
<keyword evidence="3" id="KW-1185">Reference proteome</keyword>
<reference evidence="2 3" key="1">
    <citation type="journal article" date="2017" name="Chemistry">
        <title>Isolation, Biosynthesis and Chemical Modifications of Rubterolones A-F: Rare Tropolone Alkaloids from Actinomadura sp. 5-2.</title>
        <authorList>
            <person name="Guo H."/>
            <person name="Benndorf R."/>
            <person name="Leichnitz D."/>
            <person name="Klassen J.L."/>
            <person name="Vollmers J."/>
            <person name="Gorls H."/>
            <person name="Steinacker M."/>
            <person name="Weigel C."/>
            <person name="Dahse H.M."/>
            <person name="Kaster A.K."/>
            <person name="de Beer Z.W."/>
            <person name="Poulsen M."/>
            <person name="Beemelmanns C."/>
        </authorList>
    </citation>
    <scope>NUCLEOTIDE SEQUENCE [LARGE SCALE GENOMIC DNA]</scope>
    <source>
        <strain evidence="2 3">5-2</strain>
    </source>
</reference>
<proteinExistence type="predicted"/>
<keyword evidence="1" id="KW-1133">Transmembrane helix</keyword>
<feature type="transmembrane region" description="Helical" evidence="1">
    <location>
        <begin position="16"/>
        <end position="37"/>
    </location>
</feature>
<protein>
    <submittedName>
        <fullName evidence="2">Uncharacterized protein</fullName>
    </submittedName>
</protein>
<comment type="caution">
    <text evidence="2">The sequence shown here is derived from an EMBL/GenBank/DDBJ whole genome shotgun (WGS) entry which is preliminary data.</text>
</comment>
<accession>A0A2P4UFS8</accession>
<dbReference type="Proteomes" id="UP000242367">
    <property type="component" value="Unassembled WGS sequence"/>
</dbReference>
<organism evidence="2 3">
    <name type="scientific">Actinomadura rubteroloni</name>
    <dbReference type="NCBI Taxonomy" id="1926885"/>
    <lineage>
        <taxon>Bacteria</taxon>
        <taxon>Bacillati</taxon>
        <taxon>Actinomycetota</taxon>
        <taxon>Actinomycetes</taxon>
        <taxon>Streptosporangiales</taxon>
        <taxon>Thermomonosporaceae</taxon>
        <taxon>Actinomadura</taxon>
    </lineage>
</organism>
<evidence type="ECO:0000313" key="2">
    <source>
        <dbReference type="EMBL" id="POM23917.1"/>
    </source>
</evidence>
<sequence length="343" mass="38317">MPPIMTRFAVWLGKNADAFVALVIAVVVAVLGLGVNIPHESEVTNSAVLAVVGLMATSVLRDRARRGPVEEEVRDSLRDSTRTLGELAGRMEQIERFEGVVDGARRALDETSVVRVVSRAQVDQVLADARRRTDRWFYKGGTGSYFRDRTLPDCVAEARRERRTLLFRVELVDPSDDVVCETLARHKASLPEPRPGDVGGRWTGERVRKEVMATILAACWHKQRFAMLDIDLGLSRTMTTLRYDLSASHVIVTRDNPTSDVLVVDSGKFYYGWCAAELQTSLDQARRVPLERARTVPLGDEPTIDEIRRLFEVLDLPVPRSYTDRDVVDVVRKALRPGAPSPA</sequence>
<evidence type="ECO:0000256" key="1">
    <source>
        <dbReference type="SAM" id="Phobius"/>
    </source>
</evidence>
<dbReference type="EMBL" id="MTBP01000002">
    <property type="protein sequence ID" value="POM23917.1"/>
    <property type="molecule type" value="Genomic_DNA"/>
</dbReference>